<keyword evidence="1" id="KW-0472">Membrane</keyword>
<proteinExistence type="predicted"/>
<protein>
    <submittedName>
        <fullName evidence="2">Uncharacterized protein</fullName>
    </submittedName>
</protein>
<organism evidence="2 3">
    <name type="scientific">Orbilia brochopaga</name>
    <dbReference type="NCBI Taxonomy" id="3140254"/>
    <lineage>
        <taxon>Eukaryota</taxon>
        <taxon>Fungi</taxon>
        <taxon>Dikarya</taxon>
        <taxon>Ascomycota</taxon>
        <taxon>Pezizomycotina</taxon>
        <taxon>Orbiliomycetes</taxon>
        <taxon>Orbiliales</taxon>
        <taxon>Orbiliaceae</taxon>
        <taxon>Orbilia</taxon>
    </lineage>
</organism>
<dbReference type="PANTHER" id="PTHR36205">
    <property type="entry name" value="CHROMOSOME 19, WHOLE GENOME SHOTGUN SEQUENCE"/>
    <property type="match status" value="1"/>
</dbReference>
<feature type="transmembrane region" description="Helical" evidence="1">
    <location>
        <begin position="21"/>
        <end position="39"/>
    </location>
</feature>
<dbReference type="EMBL" id="JAVHNQ010000007">
    <property type="protein sequence ID" value="KAK6341159.1"/>
    <property type="molecule type" value="Genomic_DNA"/>
</dbReference>
<keyword evidence="1" id="KW-0812">Transmembrane</keyword>
<dbReference type="AlphaFoldDB" id="A0AAV9UIY8"/>
<accession>A0AAV9UIY8</accession>
<dbReference type="Proteomes" id="UP001375240">
    <property type="component" value="Unassembled WGS sequence"/>
</dbReference>
<dbReference type="Pfam" id="PF11885">
    <property type="entry name" value="DUF3405"/>
    <property type="match status" value="1"/>
</dbReference>
<sequence length="441" mass="51305">MQYMYTAPRRQPMYSRSRSSRLATLVPAVGILLLLYLVYNRLRIIDPGPKTLLREFSAGNDEDPTVLEPPVASVQHSVIRGDGVAWTNDPNTTWHSVGRHPNRPACWTYEDRYGAYRNPSPAMTAAISRNNEVNKSKRAMVFRLDSKVVWGPEFILQTRALVLEAGYLAKYDVVILVHLDLNDDLREKWIQRVPEEFHPLMQIFTTKDVRNWLPAKTRFKSVLEQNHLVIQMFMARNQKYEFVYSVEADLRLIGRWDVFLDDVDLEYAHHRALKEADQEMPAVPDLLTFESPRRPRDQWPWLEDDCVAHFGGADNTRAALGVLWGWSRRMTDAMTKLTQRGINCYYEYFAPSVAYQQSLTTFFYQHPLYCPQTRPSGRNTMKPEGWGKNDPRLVQYDQVPVGCTYFYVNTHSQPFWEQWHSDPTVCRPPALVHPVKGDMFN</sequence>
<keyword evidence="1" id="KW-1133">Transmembrane helix</keyword>
<dbReference type="InterPro" id="IPR021822">
    <property type="entry name" value="DUF3405"/>
</dbReference>
<gene>
    <name evidence="2" type="ORF">TWF696_008245</name>
</gene>
<comment type="caution">
    <text evidence="2">The sequence shown here is derived from an EMBL/GenBank/DDBJ whole genome shotgun (WGS) entry which is preliminary data.</text>
</comment>
<reference evidence="2 3" key="1">
    <citation type="submission" date="2019-10" db="EMBL/GenBank/DDBJ databases">
        <authorList>
            <person name="Palmer J.M."/>
        </authorList>
    </citation>
    <scope>NUCLEOTIDE SEQUENCE [LARGE SCALE GENOMIC DNA]</scope>
    <source>
        <strain evidence="2 3">TWF696</strain>
    </source>
</reference>
<name>A0AAV9UIY8_9PEZI</name>
<dbReference type="PANTHER" id="PTHR36205:SF2">
    <property type="entry name" value="MAJOR FACILITATOR SUPERFAMILY TRANSPORTER"/>
    <property type="match status" value="1"/>
</dbReference>
<evidence type="ECO:0000256" key="1">
    <source>
        <dbReference type="SAM" id="Phobius"/>
    </source>
</evidence>
<evidence type="ECO:0000313" key="3">
    <source>
        <dbReference type="Proteomes" id="UP001375240"/>
    </source>
</evidence>
<keyword evidence="3" id="KW-1185">Reference proteome</keyword>
<evidence type="ECO:0000313" key="2">
    <source>
        <dbReference type="EMBL" id="KAK6341159.1"/>
    </source>
</evidence>